<dbReference type="InterPro" id="IPR013496">
    <property type="entry name" value="CHP02680"/>
</dbReference>
<dbReference type="Pfam" id="PF13476">
    <property type="entry name" value="AAA_23"/>
    <property type="match status" value="1"/>
</dbReference>
<dbReference type="EMBL" id="NFLJ01000011">
    <property type="protein sequence ID" value="OUQ34990.1"/>
    <property type="molecule type" value="Genomic_DNA"/>
</dbReference>
<reference evidence="3 4" key="1">
    <citation type="journal article" date="2018" name="BMC Genomics">
        <title>Whole genome sequencing and function prediction of 133 gut anaerobes isolated from chicken caecum in pure cultures.</title>
        <authorList>
            <person name="Medvecky M."/>
            <person name="Cejkova D."/>
            <person name="Polansky O."/>
            <person name="Karasova D."/>
            <person name="Kubasova T."/>
            <person name="Cizek A."/>
            <person name="Rychlik I."/>
        </authorList>
    </citation>
    <scope>NUCLEOTIDE SEQUENCE [LARGE SCALE GENOMIC DNA]</scope>
    <source>
        <strain evidence="3 4">An13</strain>
    </source>
</reference>
<evidence type="ECO:0000313" key="3">
    <source>
        <dbReference type="EMBL" id="OUQ34990.1"/>
    </source>
</evidence>
<dbReference type="InterPro" id="IPR038729">
    <property type="entry name" value="Rad50/SbcC_AAA"/>
</dbReference>
<dbReference type="OrthoDB" id="9776649at2"/>
<feature type="coiled-coil region" evidence="1">
    <location>
        <begin position="455"/>
        <end position="493"/>
    </location>
</feature>
<keyword evidence="1" id="KW-0175">Coiled coil</keyword>
<dbReference type="GO" id="GO:0006302">
    <property type="term" value="P:double-strand break repair"/>
    <property type="evidence" value="ECO:0007669"/>
    <property type="project" value="InterPro"/>
</dbReference>
<accession>A0A1Y4T018</accession>
<dbReference type="NCBIfam" id="TIGR02680">
    <property type="entry name" value="TIGR02680 family protein"/>
    <property type="match status" value="1"/>
</dbReference>
<feature type="coiled-coil region" evidence="1">
    <location>
        <begin position="223"/>
        <end position="250"/>
    </location>
</feature>
<feature type="coiled-coil region" evidence="1">
    <location>
        <begin position="531"/>
        <end position="569"/>
    </location>
</feature>
<feature type="coiled-coil region" evidence="1">
    <location>
        <begin position="326"/>
        <end position="388"/>
    </location>
</feature>
<feature type="coiled-coil region" evidence="1">
    <location>
        <begin position="866"/>
        <end position="961"/>
    </location>
</feature>
<evidence type="ECO:0000259" key="2">
    <source>
        <dbReference type="Pfam" id="PF13476"/>
    </source>
</evidence>
<organism evidence="3 4">
    <name type="scientific">Massilimicrobiota timonensis</name>
    <dbReference type="NCBI Taxonomy" id="1776392"/>
    <lineage>
        <taxon>Bacteria</taxon>
        <taxon>Bacillati</taxon>
        <taxon>Bacillota</taxon>
        <taxon>Erysipelotrichia</taxon>
        <taxon>Erysipelotrichales</taxon>
        <taxon>Erysipelotrichaceae</taxon>
        <taxon>Massilimicrobiota</taxon>
    </lineage>
</organism>
<feature type="coiled-coil region" evidence="1">
    <location>
        <begin position="770"/>
        <end position="804"/>
    </location>
</feature>
<keyword evidence="4" id="KW-1185">Reference proteome</keyword>
<dbReference type="RefSeq" id="WP_087357673.1">
    <property type="nucleotide sequence ID" value="NZ_NFLJ01000011.1"/>
</dbReference>
<sequence>MSLSRWHMNKMGLVDFWCYENEVFEFENGHMLLRGSNGSGKSVTMQSFIPLLLDGNKSSERLDPFGTRSRKIETYLIDENSSREERIGYLYLEFKREDSELYKTIGMGLRARKGKPLDSWYFVIEDNRRIGIDFALMENQLTLSEKQLKNILGDQVIESQKEYMKRVNEALFGFESLQDYGDAIGLLLQLRSPKLSNSLSPQKINEILASSLQPLSDEDLRPMSEAIMNMDNLQDQLELLKQSLQAAQKLKNIYQTYNQVLLLEKWTKYIKEQRLYQQINQNIKQKDKEKKHFYQNLLDNHQKLDTNRIQYEVKTNELSSMKTHDIEAWIESISEYNQELTQYQKELDKKIHICEQKEEVYQDLNQSIEEYQNLIDQKEYECQKLIQEMNAFNEILSLTEHLAIKECFEQRKKNFEFSYTRQVLQNDMKQIQDGLAMWKDYETQSQLIAFYENDESQKQEQYIVLQTQMEHLQKEYQQVIEEYLEDYHRFNENNEILKISQQDMEKIREHLIDYEMTHDYFVIQKVIDDIYQHMSRQLIEEQMRYERLIQENENELSKLYHEKEYLESLEDIEPQQTPENQLNRQYLDEHHIDYVPFYRLLEFDASLTDLQKQRIEEILSQMQLLNALVVHKNDQYRIQELPQGCQDFYLWTNQDVNQLQTLTISQFNNQNDLLFILECLGIETNQQVVIQDKYFQSGIIEGSLSLNQEAIYIGYESRMKMKQDKIESCLLQIQELETFKEENMQKEKLTKEKQQTLLLEYQSFRDEKQLKESLDNVEMLRKEQATLERKIQELQQLILLENQKLTDIHNQIKVVASKLLLPVQKGVFQAYKDDLQDYQETFESFKDSYTQMLQTMDLKAIQDEKASQLVDDLDELHYEIEQYQHKISVVTQKRDLLQEKLNESGYQDIAQKIQDLQNEIKRLEDEKTALEKEKSVLETKIEQVDIDIQNLSDQKLEQENHMLIYKDIFMQEKDLHFIIKEDMSDEDIGKIMRDLNQEFSHKKSIADYQNQLQRVYFEQNIYLNQYNVVQENVPLCHDVDDVPSRLILKATNQGKRISFLELTDILEQNIEMQELLIVDEDRHIFEDILVNTISKKIRERIHASRQWVDKIQSYMNDMNTSSGLQLSLKWKSRKATDDGQLDTQKLVELLEMDYHVLKDSDRKKISNHFRSKINSARKMSQDENTTASFHQLMKDVMDYRQWFDFTLYAKKPNENRKELTSHVFYAYSGGEKALSMYVPLFSAVAAKFESARKDAPLLIALDEAFAGVDENNIDNMFALITKFGFDYIMNSQVLWGDYPSCLSLAIYELFRPNNAPFVTVIAYIWNGKNKRLKYS</sequence>
<proteinExistence type="predicted"/>
<protein>
    <submittedName>
        <fullName evidence="3">TIGR02680 family protein</fullName>
    </submittedName>
</protein>
<evidence type="ECO:0000256" key="1">
    <source>
        <dbReference type="SAM" id="Coils"/>
    </source>
</evidence>
<comment type="caution">
    <text evidence="3">The sequence shown here is derived from an EMBL/GenBank/DDBJ whole genome shotgun (WGS) entry which is preliminary data.</text>
</comment>
<feature type="domain" description="Rad50/SbcC-type AAA" evidence="2">
    <location>
        <begin position="15"/>
        <end position="260"/>
    </location>
</feature>
<dbReference type="Proteomes" id="UP000195305">
    <property type="component" value="Unassembled WGS sequence"/>
</dbReference>
<dbReference type="Gene3D" id="3.40.50.300">
    <property type="entry name" value="P-loop containing nucleotide triphosphate hydrolases"/>
    <property type="match status" value="1"/>
</dbReference>
<dbReference type="GO" id="GO:0016887">
    <property type="term" value="F:ATP hydrolysis activity"/>
    <property type="evidence" value="ECO:0007669"/>
    <property type="project" value="InterPro"/>
</dbReference>
<gene>
    <name evidence="3" type="ORF">B5E75_04905</name>
</gene>
<dbReference type="Pfam" id="PF13558">
    <property type="entry name" value="SbcC_Walker_B"/>
    <property type="match status" value="1"/>
</dbReference>
<evidence type="ECO:0000313" key="4">
    <source>
        <dbReference type="Proteomes" id="UP000195305"/>
    </source>
</evidence>
<dbReference type="SUPFAM" id="SSF52540">
    <property type="entry name" value="P-loop containing nucleoside triphosphate hydrolases"/>
    <property type="match status" value="1"/>
</dbReference>
<dbReference type="InterPro" id="IPR027417">
    <property type="entry name" value="P-loop_NTPase"/>
</dbReference>
<name>A0A1Y4T018_9FIRM</name>